<dbReference type="GO" id="GO:0016791">
    <property type="term" value="F:phosphatase activity"/>
    <property type="evidence" value="ECO:0007669"/>
    <property type="project" value="TreeGrafter"/>
</dbReference>
<dbReference type="SMART" id="SM00240">
    <property type="entry name" value="FHA"/>
    <property type="match status" value="1"/>
</dbReference>
<dbReference type="Gene3D" id="2.60.200.20">
    <property type="match status" value="1"/>
</dbReference>
<dbReference type="Gene3D" id="3.30.450.40">
    <property type="match status" value="1"/>
</dbReference>
<dbReference type="SMART" id="SM00065">
    <property type="entry name" value="GAF"/>
    <property type="match status" value="1"/>
</dbReference>
<dbReference type="AlphaFoldDB" id="A0A7V4XTP1"/>
<dbReference type="Gene3D" id="3.60.40.10">
    <property type="entry name" value="PPM-type phosphatase domain"/>
    <property type="match status" value="1"/>
</dbReference>
<dbReference type="InterPro" id="IPR001932">
    <property type="entry name" value="PPM-type_phosphatase-like_dom"/>
</dbReference>
<dbReference type="EMBL" id="DTKL01000063">
    <property type="protein sequence ID" value="HGY95019.1"/>
    <property type="molecule type" value="Genomic_DNA"/>
</dbReference>
<dbReference type="Pfam" id="PF07228">
    <property type="entry name" value="SpoIIE"/>
    <property type="match status" value="1"/>
</dbReference>
<keyword evidence="1" id="KW-0378">Hydrolase</keyword>
<name>A0A7V4XTP1_9BACT</name>
<dbReference type="InterPro" id="IPR000253">
    <property type="entry name" value="FHA_dom"/>
</dbReference>
<comment type="caution">
    <text evidence="3">The sequence shown here is derived from an EMBL/GenBank/DDBJ whole genome shotgun (WGS) entry which is preliminary data.</text>
</comment>
<dbReference type="Pfam" id="PF00498">
    <property type="entry name" value="FHA"/>
    <property type="match status" value="1"/>
</dbReference>
<dbReference type="Pfam" id="PF01590">
    <property type="entry name" value="GAF"/>
    <property type="match status" value="1"/>
</dbReference>
<dbReference type="SMART" id="SM00331">
    <property type="entry name" value="PP2C_SIG"/>
    <property type="match status" value="1"/>
</dbReference>
<evidence type="ECO:0000256" key="1">
    <source>
        <dbReference type="ARBA" id="ARBA00022801"/>
    </source>
</evidence>
<sequence length="533" mass="58014">MPELIAIPYTLVEDQKRESGTITRLPLSIGRLPENDIVLAHPYVSRRHAEIVRDGSTFYIVDIGSRHGTFWNGQRVSGRNALHIGDTLAFGTLDGPLLQFGVSDATSTSTIREIIEQLPSIGSSSTALEKLRWFFEAARKLTGDGGIEQILAALLETTLQLTQVERGYVFLRDQEQEWKLAMGRDSNGEQLFSDATVSHGAIREALKTAKEFIVTDTLSAERQTESIVAQNIRSVICIPLRSLRRTPQGSEAEILGLLYLDSRLKPGVLSKVDNDLLRAIATDAAALIENTQLVLAEEHARHYREELNIAARIQTNIMAARLPSFSFATVAARSVPCREIGGDFFLAVGNDACLSVAVADIAGKGISAAILACTMQGMIYAQLISGQPLDTIAAAVNRYICEKDIGRYATMSILRLHSSGRLEYINCGHIPPFVCSGAAASRLAEANLPVGMIENTNFHAAETHLQPGSRVLIVTDGVTEAHPGDGDFFGEDRVAHAALGCSSLDEIFAEVEQHCRSNENDDDCTILEVRFKG</sequence>
<dbReference type="InterPro" id="IPR036457">
    <property type="entry name" value="PPM-type-like_dom_sf"/>
</dbReference>
<proteinExistence type="predicted"/>
<reference evidence="3" key="1">
    <citation type="journal article" date="2020" name="mSystems">
        <title>Genome- and Community-Level Interaction Insights into Carbon Utilization and Element Cycling Functions of Hydrothermarchaeota in Hydrothermal Sediment.</title>
        <authorList>
            <person name="Zhou Z."/>
            <person name="Liu Y."/>
            <person name="Xu W."/>
            <person name="Pan J."/>
            <person name="Luo Z.H."/>
            <person name="Li M."/>
        </authorList>
    </citation>
    <scope>NUCLEOTIDE SEQUENCE [LARGE SCALE GENOMIC DNA]</scope>
    <source>
        <strain evidence="3">SpSt-855</strain>
    </source>
</reference>
<dbReference type="PROSITE" id="PS50006">
    <property type="entry name" value="FHA_DOMAIN"/>
    <property type="match status" value="1"/>
</dbReference>
<dbReference type="PANTHER" id="PTHR43156:SF2">
    <property type="entry name" value="STAGE II SPORULATION PROTEIN E"/>
    <property type="match status" value="1"/>
</dbReference>
<evidence type="ECO:0000313" key="3">
    <source>
        <dbReference type="EMBL" id="HGY95019.1"/>
    </source>
</evidence>
<accession>A0A7V4XTP1</accession>
<dbReference type="InterPro" id="IPR029016">
    <property type="entry name" value="GAF-like_dom_sf"/>
</dbReference>
<dbReference type="SUPFAM" id="SSF49879">
    <property type="entry name" value="SMAD/FHA domain"/>
    <property type="match status" value="1"/>
</dbReference>
<dbReference type="InterPro" id="IPR052016">
    <property type="entry name" value="Bact_Sigma-Reg"/>
</dbReference>
<feature type="domain" description="FHA" evidence="2">
    <location>
        <begin position="27"/>
        <end position="76"/>
    </location>
</feature>
<organism evidence="3">
    <name type="scientific">Acidobacterium capsulatum</name>
    <dbReference type="NCBI Taxonomy" id="33075"/>
    <lineage>
        <taxon>Bacteria</taxon>
        <taxon>Pseudomonadati</taxon>
        <taxon>Acidobacteriota</taxon>
        <taxon>Terriglobia</taxon>
        <taxon>Terriglobales</taxon>
        <taxon>Acidobacteriaceae</taxon>
        <taxon>Acidobacterium</taxon>
    </lineage>
</organism>
<protein>
    <submittedName>
        <fullName evidence="3">FHA domain-containing protein</fullName>
    </submittedName>
</protein>
<dbReference type="SUPFAM" id="SSF81606">
    <property type="entry name" value="PP2C-like"/>
    <property type="match status" value="1"/>
</dbReference>
<dbReference type="InterPro" id="IPR008984">
    <property type="entry name" value="SMAD_FHA_dom_sf"/>
</dbReference>
<evidence type="ECO:0000259" key="2">
    <source>
        <dbReference type="PROSITE" id="PS50006"/>
    </source>
</evidence>
<dbReference type="PANTHER" id="PTHR43156">
    <property type="entry name" value="STAGE II SPORULATION PROTEIN E-RELATED"/>
    <property type="match status" value="1"/>
</dbReference>
<gene>
    <name evidence="3" type="ORF">ENW50_10125</name>
</gene>
<dbReference type="CDD" id="cd00060">
    <property type="entry name" value="FHA"/>
    <property type="match status" value="1"/>
</dbReference>
<dbReference type="SUPFAM" id="SSF55781">
    <property type="entry name" value="GAF domain-like"/>
    <property type="match status" value="1"/>
</dbReference>
<dbReference type="InterPro" id="IPR003018">
    <property type="entry name" value="GAF"/>
</dbReference>